<keyword evidence="2" id="KW-0732">Signal</keyword>
<dbReference type="EMBL" id="JAROKN010000010">
    <property type="protein sequence ID" value="MDF9277446.1"/>
    <property type="molecule type" value="Genomic_DNA"/>
</dbReference>
<reference evidence="3 4" key="1">
    <citation type="journal article" date="2023" name="Int. J. Syst. Evol. Microbiol.">
        <title>Arthrobacter vasquezii sp. nov., isolated from a soil sample from Union Glacier, Antarctica.</title>
        <authorList>
            <person name="Valenzuela-Ibaceta F."/>
            <person name="Carrasco V."/>
            <person name="Lagos-Moraga S."/>
            <person name="Dietz-Vargas C."/>
            <person name="Navarro C.A."/>
            <person name="Perez-Donoso J.M."/>
        </authorList>
    </citation>
    <scope>NUCLEOTIDE SEQUENCE [LARGE SCALE GENOMIC DNA]</scope>
    <source>
        <strain evidence="3 4">EH-1B-1</strain>
    </source>
</reference>
<organism evidence="3 4">
    <name type="scientific">Arthrobacter vasquezii</name>
    <dbReference type="NCBI Taxonomy" id="2977629"/>
    <lineage>
        <taxon>Bacteria</taxon>
        <taxon>Bacillati</taxon>
        <taxon>Actinomycetota</taxon>
        <taxon>Actinomycetes</taxon>
        <taxon>Micrococcales</taxon>
        <taxon>Micrococcaceae</taxon>
        <taxon>Arthrobacter</taxon>
    </lineage>
</organism>
<keyword evidence="4" id="KW-1185">Reference proteome</keyword>
<gene>
    <name evidence="3" type="ORF">P4U43_06520</name>
</gene>
<proteinExistence type="predicted"/>
<feature type="chain" id="PRO_5045722419" description="DUF4440 domain-containing protein" evidence="2">
    <location>
        <begin position="24"/>
        <end position="200"/>
    </location>
</feature>
<sequence>MRDSRAYLSAARICLALPLTLTACGPSEDRTGASPEIPTPATSNGDTGEPTPGEGSFIESTDADRTDADSTAEVTALMLHSWDTTTDRTQTAAAIRAKSLMNEDWAAQQVEPERNAAQGAWLEPAQHQAYSSPSIVPAPSDVSKDIAEDKAIRAYDVRWQWESRNGEQLTATGQRIVTIYLEKHDERWYVVGHQFQDMSQ</sequence>
<dbReference type="PROSITE" id="PS51257">
    <property type="entry name" value="PROKAR_LIPOPROTEIN"/>
    <property type="match status" value="1"/>
</dbReference>
<evidence type="ECO:0008006" key="5">
    <source>
        <dbReference type="Google" id="ProtNLM"/>
    </source>
</evidence>
<evidence type="ECO:0000256" key="1">
    <source>
        <dbReference type="SAM" id="MobiDB-lite"/>
    </source>
</evidence>
<evidence type="ECO:0000313" key="4">
    <source>
        <dbReference type="Proteomes" id="UP001220456"/>
    </source>
</evidence>
<feature type="region of interest" description="Disordered" evidence="1">
    <location>
        <begin position="25"/>
        <end position="70"/>
    </location>
</feature>
<accession>A0ABT6CTS7</accession>
<evidence type="ECO:0000256" key="2">
    <source>
        <dbReference type="SAM" id="SignalP"/>
    </source>
</evidence>
<protein>
    <recommendedName>
        <fullName evidence="5">DUF4440 domain-containing protein</fullName>
    </recommendedName>
</protein>
<dbReference type="Proteomes" id="UP001220456">
    <property type="component" value="Unassembled WGS sequence"/>
</dbReference>
<evidence type="ECO:0000313" key="3">
    <source>
        <dbReference type="EMBL" id="MDF9277446.1"/>
    </source>
</evidence>
<name>A0ABT6CTS7_9MICC</name>
<feature type="signal peptide" evidence="2">
    <location>
        <begin position="1"/>
        <end position="23"/>
    </location>
</feature>
<dbReference type="RefSeq" id="WP_277357997.1">
    <property type="nucleotide sequence ID" value="NZ_JAROKN010000010.1"/>
</dbReference>
<comment type="caution">
    <text evidence="3">The sequence shown here is derived from an EMBL/GenBank/DDBJ whole genome shotgun (WGS) entry which is preliminary data.</text>
</comment>